<organism evidence="1 2">
    <name type="scientific">Polarella glacialis</name>
    <name type="common">Dinoflagellate</name>
    <dbReference type="NCBI Taxonomy" id="89957"/>
    <lineage>
        <taxon>Eukaryota</taxon>
        <taxon>Sar</taxon>
        <taxon>Alveolata</taxon>
        <taxon>Dinophyceae</taxon>
        <taxon>Suessiales</taxon>
        <taxon>Suessiaceae</taxon>
        <taxon>Polarella</taxon>
    </lineage>
</organism>
<gene>
    <name evidence="1" type="ORF">PGLA2088_LOCUS17940</name>
</gene>
<dbReference type="AlphaFoldDB" id="A0A813J3A4"/>
<dbReference type="Gene3D" id="2.60.120.620">
    <property type="entry name" value="q2cbj1_9rhob like domain"/>
    <property type="match status" value="1"/>
</dbReference>
<evidence type="ECO:0000313" key="1">
    <source>
        <dbReference type="EMBL" id="CAE8672199.1"/>
    </source>
</evidence>
<sequence length="248" mass="27172">MLAEATDRPDLSTFGTEVMGTISNKTADMQYQLWPLVHSGFIRVRCSDLLLAQLNAQCDAMYVERSCSSHALFLQGEMKEGKQLTIHVLIPEFAALLLSCATALGRALLGDDTESVEYVVDSAWSVHQLAGDYNPVHFHNNTRSDFGFSSFLHLQLPPQLNSRHKSGASREQEGVTSFLWKADSGSVGEGLECPGAHACELEEGYLYVFPQWVQHSVWPFRGPGERRTVAANIARLSGPSARKGCGAA</sequence>
<reference evidence="1" key="1">
    <citation type="submission" date="2021-02" db="EMBL/GenBank/DDBJ databases">
        <authorList>
            <person name="Dougan E. K."/>
            <person name="Rhodes N."/>
            <person name="Thang M."/>
            <person name="Chan C."/>
        </authorList>
    </citation>
    <scope>NUCLEOTIDE SEQUENCE</scope>
</reference>
<dbReference type="EMBL" id="CAJNNW010024398">
    <property type="protein sequence ID" value="CAE8672199.1"/>
    <property type="molecule type" value="Genomic_DNA"/>
</dbReference>
<protein>
    <recommendedName>
        <fullName evidence="3">JmjC domain-containing protein</fullName>
    </recommendedName>
</protein>
<dbReference type="InterPro" id="IPR012668">
    <property type="entry name" value="CHP02466"/>
</dbReference>
<dbReference type="Proteomes" id="UP000626109">
    <property type="component" value="Unassembled WGS sequence"/>
</dbReference>
<evidence type="ECO:0008006" key="3">
    <source>
        <dbReference type="Google" id="ProtNLM"/>
    </source>
</evidence>
<proteinExistence type="predicted"/>
<accession>A0A813J3A4</accession>
<comment type="caution">
    <text evidence="1">The sequence shown here is derived from an EMBL/GenBank/DDBJ whole genome shotgun (WGS) entry which is preliminary data.</text>
</comment>
<name>A0A813J3A4_POLGL</name>
<dbReference type="Pfam" id="PF13759">
    <property type="entry name" value="2OG-FeII_Oxy_5"/>
    <property type="match status" value="1"/>
</dbReference>
<evidence type="ECO:0000313" key="2">
    <source>
        <dbReference type="Proteomes" id="UP000626109"/>
    </source>
</evidence>